<keyword evidence="1" id="KW-0238">DNA-binding</keyword>
<feature type="domain" description="HTH cro/C1-type" evidence="2">
    <location>
        <begin position="18"/>
        <end position="72"/>
    </location>
</feature>
<dbReference type="AlphaFoldDB" id="A0A644ZNT2"/>
<dbReference type="SUPFAM" id="SSF47413">
    <property type="entry name" value="lambda repressor-like DNA-binding domains"/>
    <property type="match status" value="1"/>
</dbReference>
<evidence type="ECO:0000259" key="2">
    <source>
        <dbReference type="PROSITE" id="PS50943"/>
    </source>
</evidence>
<dbReference type="SMART" id="SM00530">
    <property type="entry name" value="HTH_XRE"/>
    <property type="match status" value="1"/>
</dbReference>
<evidence type="ECO:0000256" key="1">
    <source>
        <dbReference type="ARBA" id="ARBA00023125"/>
    </source>
</evidence>
<dbReference type="PROSITE" id="PS50943">
    <property type="entry name" value="HTH_CROC1"/>
    <property type="match status" value="1"/>
</dbReference>
<accession>A0A644ZNT2</accession>
<dbReference type="Pfam" id="PF01381">
    <property type="entry name" value="HTH_3"/>
    <property type="match status" value="1"/>
</dbReference>
<sequence length="83" mass="9691">MFLAILDMVINLERYERIRSLREDADLTQERVGKAVNIPQRTYAYYESGQRMVPPQVLCALADFYDVSVDYILGRTSNKKDTR</sequence>
<comment type="caution">
    <text evidence="3">The sequence shown here is derived from an EMBL/GenBank/DDBJ whole genome shotgun (WGS) entry which is preliminary data.</text>
</comment>
<dbReference type="InterPro" id="IPR010982">
    <property type="entry name" value="Lambda_DNA-bd_dom_sf"/>
</dbReference>
<dbReference type="PANTHER" id="PTHR46558:SF11">
    <property type="entry name" value="HTH-TYPE TRANSCRIPTIONAL REGULATOR XRE"/>
    <property type="match status" value="1"/>
</dbReference>
<dbReference type="EMBL" id="VSSQ01009390">
    <property type="protein sequence ID" value="MPM41491.1"/>
    <property type="molecule type" value="Genomic_DNA"/>
</dbReference>
<proteinExistence type="predicted"/>
<evidence type="ECO:0000313" key="3">
    <source>
        <dbReference type="EMBL" id="MPM41491.1"/>
    </source>
</evidence>
<dbReference type="PANTHER" id="PTHR46558">
    <property type="entry name" value="TRACRIPTIONAL REGULATORY PROTEIN-RELATED-RELATED"/>
    <property type="match status" value="1"/>
</dbReference>
<dbReference type="GO" id="GO:0003677">
    <property type="term" value="F:DNA binding"/>
    <property type="evidence" value="ECO:0007669"/>
    <property type="project" value="UniProtKB-KW"/>
</dbReference>
<organism evidence="3">
    <name type="scientific">bioreactor metagenome</name>
    <dbReference type="NCBI Taxonomy" id="1076179"/>
    <lineage>
        <taxon>unclassified sequences</taxon>
        <taxon>metagenomes</taxon>
        <taxon>ecological metagenomes</taxon>
    </lineage>
</organism>
<protein>
    <recommendedName>
        <fullName evidence="2">HTH cro/C1-type domain-containing protein</fullName>
    </recommendedName>
</protein>
<dbReference type="Gene3D" id="1.10.260.40">
    <property type="entry name" value="lambda repressor-like DNA-binding domains"/>
    <property type="match status" value="1"/>
</dbReference>
<dbReference type="InterPro" id="IPR001387">
    <property type="entry name" value="Cro/C1-type_HTH"/>
</dbReference>
<dbReference type="CDD" id="cd00093">
    <property type="entry name" value="HTH_XRE"/>
    <property type="match status" value="1"/>
</dbReference>
<reference evidence="3" key="1">
    <citation type="submission" date="2019-08" db="EMBL/GenBank/DDBJ databases">
        <authorList>
            <person name="Kucharzyk K."/>
            <person name="Murdoch R.W."/>
            <person name="Higgins S."/>
            <person name="Loffler F."/>
        </authorList>
    </citation>
    <scope>NUCLEOTIDE SEQUENCE</scope>
</reference>
<name>A0A644ZNT2_9ZZZZ</name>
<gene>
    <name evidence="3" type="ORF">SDC9_88146</name>
</gene>